<dbReference type="CDD" id="cd03768">
    <property type="entry name" value="SR_ResInv"/>
    <property type="match status" value="1"/>
</dbReference>
<comment type="caution">
    <text evidence="5">The sequence shown here is derived from an EMBL/GenBank/DDBJ whole genome shotgun (WGS) entry which is preliminary data.</text>
</comment>
<reference evidence="5 6" key="1">
    <citation type="journal article" date="2019" name="Int. J. Syst. Evol. Microbiol.">
        <title>The Global Catalogue of Microorganisms (GCM) 10K type strain sequencing project: providing services to taxonomists for standard genome sequencing and annotation.</title>
        <authorList>
            <consortium name="The Broad Institute Genomics Platform"/>
            <consortium name="The Broad Institute Genome Sequencing Center for Infectious Disease"/>
            <person name="Wu L."/>
            <person name="Ma J."/>
        </authorList>
    </citation>
    <scope>NUCLEOTIDE SEQUENCE [LARGE SCALE GENOMIC DNA]</scope>
    <source>
        <strain evidence="5 6">GX26</strain>
    </source>
</reference>
<dbReference type="InterPro" id="IPR006118">
    <property type="entry name" value="Recombinase_CS"/>
</dbReference>
<dbReference type="Gene3D" id="3.40.50.1390">
    <property type="entry name" value="Resolvase, N-terminal catalytic domain"/>
    <property type="match status" value="1"/>
</dbReference>
<dbReference type="PROSITE" id="PS00397">
    <property type="entry name" value="RECOMBINASES_1"/>
    <property type="match status" value="1"/>
</dbReference>
<evidence type="ECO:0000256" key="3">
    <source>
        <dbReference type="ARBA" id="ARBA00023172"/>
    </source>
</evidence>
<feature type="domain" description="Resolvase/invertase-type recombinase catalytic" evidence="4">
    <location>
        <begin position="2"/>
        <end position="152"/>
    </location>
</feature>
<dbReference type="Proteomes" id="UP001596395">
    <property type="component" value="Unassembled WGS sequence"/>
</dbReference>
<evidence type="ECO:0000313" key="5">
    <source>
        <dbReference type="EMBL" id="MFC6952867.1"/>
    </source>
</evidence>
<dbReference type="Pfam" id="PF00239">
    <property type="entry name" value="Resolvase"/>
    <property type="match status" value="1"/>
</dbReference>
<dbReference type="EMBL" id="JBHSXN010000002">
    <property type="protein sequence ID" value="MFC6952867.1"/>
    <property type="molecule type" value="Genomic_DNA"/>
</dbReference>
<dbReference type="InterPro" id="IPR050639">
    <property type="entry name" value="SSR_resolvase"/>
</dbReference>
<dbReference type="SUPFAM" id="SSF53041">
    <property type="entry name" value="Resolvase-like"/>
    <property type="match status" value="1"/>
</dbReference>
<evidence type="ECO:0000256" key="2">
    <source>
        <dbReference type="ARBA" id="ARBA00023125"/>
    </source>
</evidence>
<keyword evidence="6" id="KW-1185">Reference proteome</keyword>
<dbReference type="InterPro" id="IPR006119">
    <property type="entry name" value="Resolv_N"/>
</dbReference>
<name>A0ABD5VBR8_9EURY</name>
<keyword evidence="2" id="KW-0238">DNA-binding</keyword>
<dbReference type="GO" id="GO:0006310">
    <property type="term" value="P:DNA recombination"/>
    <property type="evidence" value="ECO:0007669"/>
    <property type="project" value="UniProtKB-KW"/>
</dbReference>
<dbReference type="PANTHER" id="PTHR30461:SF2">
    <property type="entry name" value="SERINE RECOMBINASE PINE-RELATED"/>
    <property type="match status" value="1"/>
</dbReference>
<dbReference type="GO" id="GO:0003677">
    <property type="term" value="F:DNA binding"/>
    <property type="evidence" value="ECO:0007669"/>
    <property type="project" value="UniProtKB-KW"/>
</dbReference>
<dbReference type="PANTHER" id="PTHR30461">
    <property type="entry name" value="DNA-INVERTASE FROM LAMBDOID PROPHAGE"/>
    <property type="match status" value="1"/>
</dbReference>
<organism evidence="5 6">
    <name type="scientific">Halorubellus litoreus</name>
    <dbReference type="NCBI Taxonomy" id="755308"/>
    <lineage>
        <taxon>Archaea</taxon>
        <taxon>Methanobacteriati</taxon>
        <taxon>Methanobacteriota</taxon>
        <taxon>Stenosarchaea group</taxon>
        <taxon>Halobacteria</taxon>
        <taxon>Halobacteriales</taxon>
        <taxon>Halorubellaceae</taxon>
        <taxon>Halorubellus</taxon>
    </lineage>
</organism>
<keyword evidence="1" id="KW-0229">DNA integration</keyword>
<accession>A0ABD5VBR8</accession>
<dbReference type="SMART" id="SM00857">
    <property type="entry name" value="Resolvase"/>
    <property type="match status" value="1"/>
</dbReference>
<evidence type="ECO:0000259" key="4">
    <source>
        <dbReference type="PROSITE" id="PS51736"/>
    </source>
</evidence>
<dbReference type="PROSITE" id="PS51736">
    <property type="entry name" value="RECOMBINASES_3"/>
    <property type="match status" value="1"/>
</dbReference>
<sequence>MPVAAYVRVSTADQNLDRQLEATHEYAVEELSAEPSSIKVYRDKSTGTDVERSGYQRLLEDADAGRVDAVVVHEVSRVARSISDLERTVERLRNAGVAVHIVSNRMVLRPQAEDEDPYQKALIQMLGVFAELDAKIKRQNIRQGIAARQESEDYHHGPAPLGFEKDNGELIEAGTYHRVCETLEQVARDEMSQRQAASELDCGRKTIRRAVNERADLYGL</sequence>
<keyword evidence="3" id="KW-0233">DNA recombination</keyword>
<evidence type="ECO:0000313" key="6">
    <source>
        <dbReference type="Proteomes" id="UP001596395"/>
    </source>
</evidence>
<dbReference type="RefSeq" id="WP_336349849.1">
    <property type="nucleotide sequence ID" value="NZ_JAZAQL010000002.1"/>
</dbReference>
<protein>
    <submittedName>
        <fullName evidence="5">Recombinase family protein</fullName>
    </submittedName>
</protein>
<evidence type="ECO:0000256" key="1">
    <source>
        <dbReference type="ARBA" id="ARBA00022908"/>
    </source>
</evidence>
<dbReference type="AlphaFoldDB" id="A0ABD5VBR8"/>
<dbReference type="GO" id="GO:0015074">
    <property type="term" value="P:DNA integration"/>
    <property type="evidence" value="ECO:0007669"/>
    <property type="project" value="UniProtKB-KW"/>
</dbReference>
<gene>
    <name evidence="5" type="ORF">ACFQGB_08325</name>
</gene>
<dbReference type="InterPro" id="IPR036162">
    <property type="entry name" value="Resolvase-like_N_sf"/>
</dbReference>
<proteinExistence type="predicted"/>